<dbReference type="KEGG" id="bcai:K788_0003101"/>
<dbReference type="InterPro" id="IPR036624">
    <property type="entry name" value="Hcp1-lik_sf"/>
</dbReference>
<organism evidence="1 2">
    <name type="scientific">Paraburkholderia caribensis MBA4</name>
    <dbReference type="NCBI Taxonomy" id="1323664"/>
    <lineage>
        <taxon>Bacteria</taxon>
        <taxon>Pseudomonadati</taxon>
        <taxon>Pseudomonadota</taxon>
        <taxon>Betaproteobacteria</taxon>
        <taxon>Burkholderiales</taxon>
        <taxon>Burkholderiaceae</taxon>
        <taxon>Paraburkholderia</taxon>
    </lineage>
</organism>
<accession>A0A0P0REP5</accession>
<dbReference type="EMBL" id="CP012747">
    <property type="protein sequence ID" value="ALL66870.1"/>
    <property type="molecule type" value="Genomic_DNA"/>
</dbReference>
<gene>
    <name evidence="1" type="ORF">K788_0003101</name>
</gene>
<reference evidence="1 2" key="1">
    <citation type="journal article" date="2014" name="Genome Announc.">
        <title>Draft Genome Sequence of the Haloacid-Degrading Burkholderia caribensis Strain MBA4.</title>
        <authorList>
            <person name="Pan Y."/>
            <person name="Kong K.F."/>
            <person name="Tsang J.S."/>
        </authorList>
    </citation>
    <scope>NUCLEOTIDE SEQUENCE [LARGE SCALE GENOMIC DNA]</scope>
    <source>
        <strain evidence="1 2">MBA4</strain>
    </source>
</reference>
<dbReference type="GeneID" id="69970783"/>
<dbReference type="NCBIfam" id="TIGR03344">
    <property type="entry name" value="VI_effect_Hcp1"/>
    <property type="match status" value="1"/>
</dbReference>
<dbReference type="InterPro" id="IPR053165">
    <property type="entry name" value="HSI-I_assembly_Hcp1"/>
</dbReference>
<proteinExistence type="predicted"/>
<sequence>MAVDMFIKLGDIKGESQDKSHKDEIDVLAWSWGLSQSGTMHLGTGGGAGKVNVQDISFTKYVDKATPTIMLACAKGTHIDSVILTVRKAGGDNPLEYYKVTLTACLISSYSTGGSGGEDRFTENVTLNFEQFHVEYQPQNAKGAKEGGVVEMKWNIVKNDATNG</sequence>
<protein>
    <recommendedName>
        <fullName evidence="3">Cytoplasmic protein USSDB7A</fullName>
    </recommendedName>
</protein>
<dbReference type="Proteomes" id="UP000019146">
    <property type="component" value="Chromosome 2"/>
</dbReference>
<evidence type="ECO:0000313" key="1">
    <source>
        <dbReference type="EMBL" id="ALL66870.1"/>
    </source>
</evidence>
<dbReference type="Gene3D" id="2.30.110.20">
    <property type="entry name" value="Hcp1-like"/>
    <property type="match status" value="1"/>
</dbReference>
<dbReference type="PANTHER" id="PTHR36152">
    <property type="entry name" value="CYTOPLASMIC PROTEIN-RELATED"/>
    <property type="match status" value="1"/>
</dbReference>
<dbReference type="Pfam" id="PF05638">
    <property type="entry name" value="T6SS_HCP"/>
    <property type="match status" value="1"/>
</dbReference>
<dbReference type="RefSeq" id="WP_035988417.1">
    <property type="nucleotide sequence ID" value="NZ_CP012747.1"/>
</dbReference>
<dbReference type="InterPro" id="IPR008514">
    <property type="entry name" value="T6SS_Hcp"/>
</dbReference>
<name>A0A0P0REP5_9BURK</name>
<evidence type="ECO:0000313" key="2">
    <source>
        <dbReference type="Proteomes" id="UP000019146"/>
    </source>
</evidence>
<dbReference type="SUPFAM" id="SSF141452">
    <property type="entry name" value="Hcp1-like"/>
    <property type="match status" value="1"/>
</dbReference>
<dbReference type="PANTHER" id="PTHR36152:SF5">
    <property type="entry name" value="PROTEIN HCP1"/>
    <property type="match status" value="1"/>
</dbReference>
<dbReference type="AlphaFoldDB" id="A0A0P0REP5"/>
<evidence type="ECO:0008006" key="3">
    <source>
        <dbReference type="Google" id="ProtNLM"/>
    </source>
</evidence>